<proteinExistence type="predicted"/>
<protein>
    <recommendedName>
        <fullName evidence="3">Transposase</fullName>
    </recommendedName>
</protein>
<gene>
    <name evidence="1" type="ORF">ACFSUQ_08785</name>
</gene>
<evidence type="ECO:0008006" key="3">
    <source>
        <dbReference type="Google" id="ProtNLM"/>
    </source>
</evidence>
<evidence type="ECO:0000313" key="2">
    <source>
        <dbReference type="Proteomes" id="UP001597453"/>
    </source>
</evidence>
<dbReference type="InterPro" id="IPR012337">
    <property type="entry name" value="RNaseH-like_sf"/>
</dbReference>
<dbReference type="EMBL" id="JBHUNF010000006">
    <property type="protein sequence ID" value="MFD2675384.1"/>
    <property type="molecule type" value="Genomic_DNA"/>
</dbReference>
<name>A0ABW5RLF6_9MICO</name>
<evidence type="ECO:0000313" key="1">
    <source>
        <dbReference type="EMBL" id="MFD2675384.1"/>
    </source>
</evidence>
<reference evidence="2" key="1">
    <citation type="journal article" date="2019" name="Int. J. Syst. Evol. Microbiol.">
        <title>The Global Catalogue of Microorganisms (GCM) 10K type strain sequencing project: providing services to taxonomists for standard genome sequencing and annotation.</title>
        <authorList>
            <consortium name="The Broad Institute Genomics Platform"/>
            <consortium name="The Broad Institute Genome Sequencing Center for Infectious Disease"/>
            <person name="Wu L."/>
            <person name="Ma J."/>
        </authorList>
    </citation>
    <scope>NUCLEOTIDE SEQUENCE [LARGE SCALE GENOMIC DNA]</scope>
    <source>
        <strain evidence="2">TISTR 1511</strain>
    </source>
</reference>
<organism evidence="1 2">
    <name type="scientific">Gulosibacter bifidus</name>
    <dbReference type="NCBI Taxonomy" id="272239"/>
    <lineage>
        <taxon>Bacteria</taxon>
        <taxon>Bacillati</taxon>
        <taxon>Actinomycetota</taxon>
        <taxon>Actinomycetes</taxon>
        <taxon>Micrococcales</taxon>
        <taxon>Microbacteriaceae</taxon>
        <taxon>Gulosibacter</taxon>
    </lineage>
</organism>
<dbReference type="SUPFAM" id="SSF53098">
    <property type="entry name" value="Ribonuclease H-like"/>
    <property type="match status" value="1"/>
</dbReference>
<dbReference type="RefSeq" id="WP_222822389.1">
    <property type="nucleotide sequence ID" value="NZ_JBHUNF010000006.1"/>
</dbReference>
<sequence length="271" mass="29896">MPATIRDMGDEGLSMQARFEVTKKYAAAYESASKKQKGIILDQVVAVTGWNRDHARQQLRARMRQPKGRATATVAVIDRRRTKGCKYSYNARKVLQSVWATSGGLCGKYLAASMASWLQAMEAEGSLVEDQGRYNAEVRAELLAMSAATIDRYLAPTKATDPIRGKSTTRPGTLLRNSITIRKAGDEVETEPGFFEVDTVAHCGPTLKGEFCRSVNFTDLHTGWVFTRAIRNNAAVHVLGAFDHFIDQVPYMVTGIDCDNGSEFINHDLIG</sequence>
<accession>A0ABW5RLF6</accession>
<dbReference type="InterPro" id="IPR036397">
    <property type="entry name" value="RNaseH_sf"/>
</dbReference>
<comment type="caution">
    <text evidence="1">The sequence shown here is derived from an EMBL/GenBank/DDBJ whole genome shotgun (WGS) entry which is preliminary data.</text>
</comment>
<dbReference type="Proteomes" id="UP001597453">
    <property type="component" value="Unassembled WGS sequence"/>
</dbReference>
<dbReference type="Gene3D" id="3.30.420.10">
    <property type="entry name" value="Ribonuclease H-like superfamily/Ribonuclease H"/>
    <property type="match status" value="1"/>
</dbReference>
<keyword evidence="2" id="KW-1185">Reference proteome</keyword>